<feature type="region of interest" description="Disordered" evidence="1">
    <location>
        <begin position="204"/>
        <end position="232"/>
    </location>
</feature>
<comment type="caution">
    <text evidence="2">The sequence shown here is derived from an EMBL/GenBank/DDBJ whole genome shotgun (WGS) entry which is preliminary data.</text>
</comment>
<evidence type="ECO:0000256" key="1">
    <source>
        <dbReference type="SAM" id="MobiDB-lite"/>
    </source>
</evidence>
<protein>
    <submittedName>
        <fullName evidence="2">Uncharacterized protein</fullName>
    </submittedName>
</protein>
<dbReference type="Proteomes" id="UP000683925">
    <property type="component" value="Unassembled WGS sequence"/>
</dbReference>
<gene>
    <name evidence="2" type="ORF">POCTA_138.1.T0600301</name>
</gene>
<sequence length="232" mass="27413">MFALSRALKFQQPIFAFSQFQLLKGKYAVPPKPRKQKNSDLAIHQQKLKEWQENYDVPKRPSITSEKIQFYGKKFPHLKTKWAELLEQIKTLPAEEVAKNDEIIKNSAEQKTQIFQKRMEEYQNKYLVKVGNMTAQAMFFSTIQFNDLKSLWAKYNELSEEEKQKYQQLANEENQRKDAKLEKIAQQYGLSLEEFKKEVRKIIKESRKKNEESSSSSSDDEKTQSNKKDSKN</sequence>
<evidence type="ECO:0000313" key="3">
    <source>
        <dbReference type="Proteomes" id="UP000683925"/>
    </source>
</evidence>
<dbReference type="EMBL" id="CAJJDP010000059">
    <property type="protein sequence ID" value="CAD8172784.1"/>
    <property type="molecule type" value="Genomic_DNA"/>
</dbReference>
<dbReference type="OMA" id="WQENYDV"/>
<reference evidence="2" key="1">
    <citation type="submission" date="2021-01" db="EMBL/GenBank/DDBJ databases">
        <authorList>
            <consortium name="Genoscope - CEA"/>
            <person name="William W."/>
        </authorList>
    </citation>
    <scope>NUCLEOTIDE SEQUENCE</scope>
</reference>
<proteinExistence type="predicted"/>
<evidence type="ECO:0000313" key="2">
    <source>
        <dbReference type="EMBL" id="CAD8172784.1"/>
    </source>
</evidence>
<accession>A0A8S1V798</accession>
<keyword evidence="3" id="KW-1185">Reference proteome</keyword>
<name>A0A8S1V798_PAROT</name>
<dbReference type="OrthoDB" id="306021at2759"/>
<feature type="compositionally biased region" description="Basic and acidic residues" evidence="1">
    <location>
        <begin position="219"/>
        <end position="232"/>
    </location>
</feature>
<organism evidence="2 3">
    <name type="scientific">Paramecium octaurelia</name>
    <dbReference type="NCBI Taxonomy" id="43137"/>
    <lineage>
        <taxon>Eukaryota</taxon>
        <taxon>Sar</taxon>
        <taxon>Alveolata</taxon>
        <taxon>Ciliophora</taxon>
        <taxon>Intramacronucleata</taxon>
        <taxon>Oligohymenophorea</taxon>
        <taxon>Peniculida</taxon>
        <taxon>Parameciidae</taxon>
        <taxon>Paramecium</taxon>
    </lineage>
</organism>
<dbReference type="AlphaFoldDB" id="A0A8S1V798"/>